<keyword evidence="2" id="KW-0964">Secreted</keyword>
<evidence type="ECO:0000313" key="10">
    <source>
        <dbReference type="Proteomes" id="UP000309542"/>
    </source>
</evidence>
<dbReference type="Pfam" id="PF18652">
    <property type="entry name" value="Adhesin_P1_N"/>
    <property type="match status" value="1"/>
</dbReference>
<keyword evidence="4" id="KW-0572">Peptidoglycan-anchor</keyword>
<dbReference type="RefSeq" id="WP_136937016.1">
    <property type="nucleotide sequence ID" value="NZ_SWFJ01000004.1"/>
</dbReference>
<keyword evidence="3" id="KW-0732">Signal</keyword>
<sequence>MSKTQEFKAYGSIRKLKVGGACGVILALGMLGMVFSSTVSADEVSTAKPVAVEKKTEVEVPIAHDKLDKAVTDAKNAGVKVEVGAVQDKGVATSETVAGKQKEIEVDYVNQEKNVKTVTDDYSSKVDKTTKEREVIEKENKDKQDKFEKAVKDHEAEVKRIEAENKAILADNAKKEADTKAENARIERDNAKKEADYKQAKLNQENANKQIEVSNKNAKEKYDKGLKKYNQDLAIYNEQKAKLEKLGLVASSTGVNLYGDYNESGRGSLDFYKNFHSVFEGVKDLEVVDGFLSASPKTEVKLSRSDLLEKTIDTKEGVTGFFLKNMKKGDYFTLNNIGRTESGKSILAKFTFTSDPVPEFKVKGNDNIQPRMNVLWSKKESHSAFDFSQSNYQVVDLDIEYFDEATGKPINLAYVNVLTDLDYDQMYRYEYQDGSTGILKIHPDSELTKVVENGKEFIKGTVSPVKFTYDDTSGLGDYSVGSVLGSGALGESSVPKGSLLSIGWGSKNHLTYTASRYSKWVGTNNTRPESHYYAYKAYLEEIAKKEGKPAPTDLEITNAHGYTFGLWGVNSSIQRPVIKPVEPVKPELKQKDTKEIPMPTLENPKEFVPRTTLPTPPAPTPPEKKKIPEMPLVPNVKVNYSRLRVQPSTPKPVKAIIDNYGHNIDGANTFDKNVKFSLTTDYKPYSTFTTDSKTYGKTWAMVDDVQDGAYKVVDSKITMKDSTGKDVKALFNMYHVLSEKERTKEIQSILKEAGLNPKGEFYLWVAKNSASFYKNYVKQDKNITIELPARLLVEKGQIVKNDFYQIDFGIGHQSNLVTVEVPDVKSEKHVLDRTGKKVLDGKEVQLGDFVQYLLDGATVPEKHDTLYQYDGLDKLDMKHDRYTGNWKGIVKGTEYIAEKELVLPYDVTLKNGKVIKAGDKIAKGSSYAFTFEFNQGTNSEFIKKLVTVKWNEKTGAWSYVINQDFLNSLGVKGTFDADFYIEVERIETGDKIENTFINIVNKQEMTAKVTTHTPEPPKPKHPEKHALDKTGQKVLDGKEVQMGELIQYLLDGVTVPERHHMLYQYDGLDKLDTKHDRYTGNWKGIIKGTEYKAEKELTLPYDVILKNGKVIKAGDKIAKGSTYAFTFEFNQGTNSEFIKKLVTVKWNEKTGVWSYVINQDFLNSLGIKGTFDADFYIEAERNAPGEVENTFVNIVNGQEMEAKVTTYTPEPEKPQEPKKPSLPNTGTASSMLGYVGSGILSMLGLVGIKRKKD</sequence>
<dbReference type="Proteomes" id="UP000309542">
    <property type="component" value="Unassembled WGS sequence"/>
</dbReference>
<name>A0A4U1L6Z1_STRMT</name>
<feature type="coiled-coil region" evidence="5">
    <location>
        <begin position="126"/>
        <end position="246"/>
    </location>
</feature>
<feature type="transmembrane region" description="Helical" evidence="7">
    <location>
        <begin position="1231"/>
        <end position="1248"/>
    </location>
</feature>
<dbReference type="InterPro" id="IPR026345">
    <property type="entry name" value="Adh_isopep-form_adh_dom"/>
</dbReference>
<dbReference type="NCBIfam" id="TIGR01167">
    <property type="entry name" value="LPXTG_anchor"/>
    <property type="match status" value="1"/>
</dbReference>
<dbReference type="Pfam" id="PF00746">
    <property type="entry name" value="Gram_pos_anchor"/>
    <property type="match status" value="1"/>
</dbReference>
<evidence type="ECO:0000256" key="7">
    <source>
        <dbReference type="SAM" id="Phobius"/>
    </source>
</evidence>
<dbReference type="NCBIfam" id="TIGR04228">
    <property type="entry name" value="isopep_sspB_C2"/>
    <property type="match status" value="1"/>
</dbReference>
<evidence type="ECO:0000256" key="5">
    <source>
        <dbReference type="SAM" id="Coils"/>
    </source>
</evidence>
<comment type="caution">
    <text evidence="9">The sequence shown here is derived from an EMBL/GenBank/DDBJ whole genome shotgun (WGS) entry which is preliminary data.</text>
</comment>
<dbReference type="InterPro" id="IPR032300">
    <property type="entry name" value="Antigen_C"/>
</dbReference>
<feature type="region of interest" description="Disordered" evidence="6">
    <location>
        <begin position="598"/>
        <end position="628"/>
    </location>
</feature>
<evidence type="ECO:0000256" key="2">
    <source>
        <dbReference type="ARBA" id="ARBA00022525"/>
    </source>
</evidence>
<evidence type="ECO:0000256" key="1">
    <source>
        <dbReference type="ARBA" id="ARBA00022512"/>
    </source>
</evidence>
<keyword evidence="7" id="KW-0472">Membrane</keyword>
<evidence type="ECO:0000313" key="9">
    <source>
        <dbReference type="EMBL" id="TKD52434.1"/>
    </source>
</evidence>
<feature type="domain" description="Gram-positive cocci surface proteins LPxTG" evidence="8">
    <location>
        <begin position="1222"/>
        <end position="1253"/>
    </location>
</feature>
<protein>
    <submittedName>
        <fullName evidence="9">LPXTG cell wall anchor domain-containing protein</fullName>
    </submittedName>
</protein>
<dbReference type="Pfam" id="PF16364">
    <property type="entry name" value="Antigen_C"/>
    <property type="match status" value="2"/>
</dbReference>
<dbReference type="InterPro" id="IPR019931">
    <property type="entry name" value="LPXTG_anchor"/>
</dbReference>
<evidence type="ECO:0000256" key="6">
    <source>
        <dbReference type="SAM" id="MobiDB-lite"/>
    </source>
</evidence>
<accession>A0A4U1L6Z1</accession>
<feature type="region of interest" description="Disordered" evidence="6">
    <location>
        <begin position="1206"/>
        <end position="1227"/>
    </location>
</feature>
<evidence type="ECO:0000259" key="8">
    <source>
        <dbReference type="PROSITE" id="PS50847"/>
    </source>
</evidence>
<keyword evidence="7" id="KW-0812">Transmembrane</keyword>
<dbReference type="Gene3D" id="6.10.250.2200">
    <property type="match status" value="1"/>
</dbReference>
<keyword evidence="7" id="KW-1133">Transmembrane helix</keyword>
<dbReference type="Pfam" id="PF17998">
    <property type="entry name" value="AgI_II_C2"/>
    <property type="match status" value="1"/>
</dbReference>
<reference evidence="9 10" key="1">
    <citation type="submission" date="2019-04" db="EMBL/GenBank/DDBJ databases">
        <title>Genome sequence of Streptococcus mitis strain ColumbLawn.</title>
        <authorList>
            <person name="Mungovan B.A."/>
            <person name="Maclea K.S."/>
        </authorList>
    </citation>
    <scope>NUCLEOTIDE SEQUENCE [LARGE SCALE GENOMIC DNA]</scope>
    <source>
        <strain evidence="9 10">ColumbLawn</strain>
    </source>
</reference>
<evidence type="ECO:0000256" key="3">
    <source>
        <dbReference type="ARBA" id="ARBA00022729"/>
    </source>
</evidence>
<dbReference type="PROSITE" id="PS50847">
    <property type="entry name" value="GRAM_POS_ANCHORING"/>
    <property type="match status" value="1"/>
</dbReference>
<feature type="compositionally biased region" description="Basic and acidic residues" evidence="6">
    <location>
        <begin position="1210"/>
        <end position="1219"/>
    </location>
</feature>
<keyword evidence="5" id="KW-0175">Coiled coil</keyword>
<dbReference type="Gene3D" id="2.60.40.740">
    <property type="match status" value="3"/>
</dbReference>
<keyword evidence="1" id="KW-0134">Cell wall</keyword>
<dbReference type="AlphaFoldDB" id="A0A4U1L6Z1"/>
<organism evidence="9 10">
    <name type="scientific">Streptococcus mitis</name>
    <dbReference type="NCBI Taxonomy" id="28037"/>
    <lineage>
        <taxon>Bacteria</taxon>
        <taxon>Bacillati</taxon>
        <taxon>Bacillota</taxon>
        <taxon>Bacilli</taxon>
        <taxon>Lactobacillales</taxon>
        <taxon>Streptococcaceae</taxon>
        <taxon>Streptococcus</taxon>
        <taxon>Streptococcus mitis group</taxon>
    </lineage>
</organism>
<dbReference type="EMBL" id="SWFJ01000004">
    <property type="protein sequence ID" value="TKD52434.1"/>
    <property type="molecule type" value="Genomic_DNA"/>
</dbReference>
<dbReference type="InterPro" id="IPR041324">
    <property type="entry name" value="AgI/II_N"/>
</dbReference>
<proteinExistence type="predicted"/>
<gene>
    <name evidence="9" type="ORF">FBF73_03740</name>
</gene>
<evidence type="ECO:0000256" key="4">
    <source>
        <dbReference type="ARBA" id="ARBA00023088"/>
    </source>
</evidence>